<keyword evidence="1" id="KW-0472">Membrane</keyword>
<name>A0A099IB19_CLOIN</name>
<comment type="caution">
    <text evidence="2">The sequence shown here is derived from an EMBL/GenBank/DDBJ whole genome shotgun (WGS) entry which is preliminary data.</text>
</comment>
<dbReference type="Proteomes" id="UP000030008">
    <property type="component" value="Unassembled WGS sequence"/>
</dbReference>
<dbReference type="AlphaFoldDB" id="A0A099IB19"/>
<accession>A0A099IB19</accession>
<feature type="transmembrane region" description="Helical" evidence="1">
    <location>
        <begin position="55"/>
        <end position="73"/>
    </location>
</feature>
<evidence type="ECO:0008006" key="4">
    <source>
        <dbReference type="Google" id="ProtNLM"/>
    </source>
</evidence>
<evidence type="ECO:0000313" key="2">
    <source>
        <dbReference type="EMBL" id="KGJ54138.1"/>
    </source>
</evidence>
<sequence length="155" mass="18268">MGRIIIVLYMEALLLSVLTIWFLYHIIKKKKIFRWENAPLDMRDFVKRNEKRMNMISNGIIGIILIPAFLWVVPPAVQDFPNVSSDNYLEVEGTVTSWDYSDEDKNKTRSIGIMDNKTKKEIFVTLYSKGIQKGEYLRVRYLPNSKYGEIKEKKR</sequence>
<keyword evidence="1" id="KW-0812">Transmembrane</keyword>
<feature type="transmembrane region" description="Helical" evidence="1">
    <location>
        <begin position="6"/>
        <end position="27"/>
    </location>
</feature>
<keyword evidence="1" id="KW-1133">Transmembrane helix</keyword>
<dbReference type="EMBL" id="JQIF01000023">
    <property type="protein sequence ID" value="KGJ54138.1"/>
    <property type="molecule type" value="Genomic_DNA"/>
</dbReference>
<evidence type="ECO:0000256" key="1">
    <source>
        <dbReference type="SAM" id="Phobius"/>
    </source>
</evidence>
<dbReference type="RefSeq" id="WP_044904653.1">
    <property type="nucleotide sequence ID" value="NZ_JQIF01000023.1"/>
</dbReference>
<evidence type="ECO:0000313" key="3">
    <source>
        <dbReference type="Proteomes" id="UP000030008"/>
    </source>
</evidence>
<gene>
    <name evidence="2" type="ORF">CIAN88_06245</name>
</gene>
<organism evidence="2 3">
    <name type="scientific">Clostridium innocuum</name>
    <dbReference type="NCBI Taxonomy" id="1522"/>
    <lineage>
        <taxon>Bacteria</taxon>
        <taxon>Bacillati</taxon>
        <taxon>Bacillota</taxon>
        <taxon>Clostridia</taxon>
        <taxon>Eubacteriales</taxon>
        <taxon>Clostridiaceae</taxon>
        <taxon>Clostridium</taxon>
    </lineage>
</organism>
<proteinExistence type="predicted"/>
<reference evidence="2 3" key="1">
    <citation type="submission" date="2014-08" db="EMBL/GenBank/DDBJ databases">
        <title>Clostridium innocuum, an unnegligible vancomycin-resistant pathogen causing extra-intestinal infections.</title>
        <authorList>
            <person name="Feng Y."/>
            <person name="Chiu C.-H."/>
        </authorList>
    </citation>
    <scope>NUCLEOTIDE SEQUENCE [LARGE SCALE GENOMIC DNA]</scope>
    <source>
        <strain evidence="2 3">AN88</strain>
    </source>
</reference>
<protein>
    <recommendedName>
        <fullName evidence="4">DUF3592 domain-containing protein</fullName>
    </recommendedName>
</protein>